<dbReference type="RefSeq" id="WP_213560612.1">
    <property type="nucleotide sequence ID" value="NZ_JBHTCI010000007.1"/>
</dbReference>
<comment type="similarity">
    <text evidence="2">Belongs to the LppX/LprAFG lipoprotein family.</text>
</comment>
<name>A0ABX8D297_9NOCA</name>
<proteinExistence type="inferred from homology"/>
<evidence type="ECO:0000256" key="3">
    <source>
        <dbReference type="ARBA" id="ARBA00022475"/>
    </source>
</evidence>
<keyword evidence="9" id="KW-1185">Reference proteome</keyword>
<evidence type="ECO:0000256" key="5">
    <source>
        <dbReference type="ARBA" id="ARBA00023139"/>
    </source>
</evidence>
<feature type="compositionally biased region" description="Low complexity" evidence="7">
    <location>
        <begin position="40"/>
        <end position="53"/>
    </location>
</feature>
<evidence type="ECO:0000256" key="7">
    <source>
        <dbReference type="SAM" id="MobiDB-lite"/>
    </source>
</evidence>
<accession>A0ABX8D297</accession>
<evidence type="ECO:0000313" key="8">
    <source>
        <dbReference type="EMBL" id="QVI24550.1"/>
    </source>
</evidence>
<dbReference type="EMBL" id="CP074371">
    <property type="protein sequence ID" value="QVI24550.1"/>
    <property type="molecule type" value="Genomic_DNA"/>
</dbReference>
<dbReference type="InterPro" id="IPR009830">
    <property type="entry name" value="LppX/LprAFG"/>
</dbReference>
<feature type="region of interest" description="Disordered" evidence="7">
    <location>
        <begin position="40"/>
        <end position="59"/>
    </location>
</feature>
<keyword evidence="3" id="KW-1003">Cell membrane</keyword>
<dbReference type="Pfam" id="PF07161">
    <property type="entry name" value="LppX_LprAFG"/>
    <property type="match status" value="1"/>
</dbReference>
<evidence type="ECO:0000256" key="1">
    <source>
        <dbReference type="ARBA" id="ARBA00004196"/>
    </source>
</evidence>
<gene>
    <name evidence="8" type="ORF">KHQ06_18625</name>
</gene>
<comment type="subcellular location">
    <subcellularLocation>
        <location evidence="1">Cell envelope</location>
    </subcellularLocation>
</comment>
<evidence type="ECO:0000256" key="4">
    <source>
        <dbReference type="ARBA" id="ARBA00022729"/>
    </source>
</evidence>
<keyword evidence="5" id="KW-0564">Palmitate</keyword>
<protein>
    <submittedName>
        <fullName evidence="8">LppX_LprAFG lipoprotein</fullName>
    </submittedName>
</protein>
<dbReference type="InterPro" id="IPR029046">
    <property type="entry name" value="LolA/LolB/LppX"/>
</dbReference>
<evidence type="ECO:0000256" key="2">
    <source>
        <dbReference type="ARBA" id="ARBA00009194"/>
    </source>
</evidence>
<sequence>MNDLISQGNRTSGSRIRRGVLPIMIAAAATAALVAGCTSSSSSDSKATTSQAAPPSQLPDGAQIVAESAKTTQTLQSVHVVLDVKDLPTLSVKNIKADVTNQPQGQGQAIGDAEVKVKEGGDFTKTKFMVVDKTLYTGDGTKYSPVGPAEKIYDPGVLLDKDKGLAFAISQVKNAKAEAREKIDGIDTVKITGTIDASVMDPVVPQIGKDGGEFPITLYIKDVAPPSGTGTTLPSTAASPGTGPNLVRAIVTKDSGTVTVTLSDWAKPVHVTKPGG</sequence>
<keyword evidence="3" id="KW-0472">Membrane</keyword>
<dbReference type="CDD" id="cd16334">
    <property type="entry name" value="LppX-like"/>
    <property type="match status" value="1"/>
</dbReference>
<evidence type="ECO:0000256" key="6">
    <source>
        <dbReference type="ARBA" id="ARBA00023288"/>
    </source>
</evidence>
<reference evidence="8 9" key="1">
    <citation type="submission" date="2021-04" db="EMBL/GenBank/DDBJ databases">
        <title>Nocardia tengchongensis.</title>
        <authorList>
            <person name="Zhuang k."/>
            <person name="Ran Y."/>
            <person name="Li W."/>
        </authorList>
    </citation>
    <scope>NUCLEOTIDE SEQUENCE [LARGE SCALE GENOMIC DNA]</scope>
    <source>
        <strain evidence="8 9">CFH S0057</strain>
    </source>
</reference>
<evidence type="ECO:0000313" key="9">
    <source>
        <dbReference type="Proteomes" id="UP000683310"/>
    </source>
</evidence>
<dbReference type="SUPFAM" id="SSF89392">
    <property type="entry name" value="Prokaryotic lipoproteins and lipoprotein localization factors"/>
    <property type="match status" value="1"/>
</dbReference>
<dbReference type="Gene3D" id="2.50.20.20">
    <property type="match status" value="1"/>
</dbReference>
<keyword evidence="4" id="KW-0732">Signal</keyword>
<dbReference type="Proteomes" id="UP000683310">
    <property type="component" value="Chromosome"/>
</dbReference>
<organism evidence="8 9">
    <name type="scientific">Nocardia tengchongensis</name>
    <dbReference type="NCBI Taxonomy" id="2055889"/>
    <lineage>
        <taxon>Bacteria</taxon>
        <taxon>Bacillati</taxon>
        <taxon>Actinomycetota</taxon>
        <taxon>Actinomycetes</taxon>
        <taxon>Mycobacteriales</taxon>
        <taxon>Nocardiaceae</taxon>
        <taxon>Nocardia</taxon>
    </lineage>
</organism>
<keyword evidence="6 8" id="KW-0449">Lipoprotein</keyword>